<name>A0AA36CIX3_9BILA</name>
<feature type="signal peptide" evidence="1">
    <location>
        <begin position="1"/>
        <end position="16"/>
    </location>
</feature>
<gene>
    <name evidence="2" type="ORF">MSPICULIGERA_LOCUS8340</name>
</gene>
<organism evidence="2 3">
    <name type="scientific">Mesorhabditis spiculigera</name>
    <dbReference type="NCBI Taxonomy" id="96644"/>
    <lineage>
        <taxon>Eukaryota</taxon>
        <taxon>Metazoa</taxon>
        <taxon>Ecdysozoa</taxon>
        <taxon>Nematoda</taxon>
        <taxon>Chromadorea</taxon>
        <taxon>Rhabditida</taxon>
        <taxon>Rhabditina</taxon>
        <taxon>Rhabditomorpha</taxon>
        <taxon>Rhabditoidea</taxon>
        <taxon>Rhabditidae</taxon>
        <taxon>Mesorhabditinae</taxon>
        <taxon>Mesorhabditis</taxon>
    </lineage>
</organism>
<keyword evidence="1" id="KW-0732">Signal</keyword>
<dbReference type="AlphaFoldDB" id="A0AA36CIX3"/>
<accession>A0AA36CIX3</accession>
<reference evidence="2" key="1">
    <citation type="submission" date="2023-06" db="EMBL/GenBank/DDBJ databases">
        <authorList>
            <person name="Delattre M."/>
        </authorList>
    </citation>
    <scope>NUCLEOTIDE SEQUENCE</scope>
    <source>
        <strain evidence="2">AF72</strain>
    </source>
</reference>
<sequence length="101" mass="11315">MKFVLYLAAVIWAISAKPQLPPGSCTVNVCVSQPVVGLKLASENVREACEWMPERPIDSCFECCQAVRAERKYSGRLVHEILIPRSHCSCCFGNDKCLTRR</sequence>
<evidence type="ECO:0000256" key="1">
    <source>
        <dbReference type="SAM" id="SignalP"/>
    </source>
</evidence>
<proteinExistence type="predicted"/>
<dbReference type="EMBL" id="CATQJA010002173">
    <property type="protein sequence ID" value="CAJ0569885.1"/>
    <property type="molecule type" value="Genomic_DNA"/>
</dbReference>
<dbReference type="Proteomes" id="UP001177023">
    <property type="component" value="Unassembled WGS sequence"/>
</dbReference>
<feature type="non-terminal residue" evidence="2">
    <location>
        <position position="101"/>
    </location>
</feature>
<comment type="caution">
    <text evidence="2">The sequence shown here is derived from an EMBL/GenBank/DDBJ whole genome shotgun (WGS) entry which is preliminary data.</text>
</comment>
<keyword evidence="3" id="KW-1185">Reference proteome</keyword>
<evidence type="ECO:0000313" key="3">
    <source>
        <dbReference type="Proteomes" id="UP001177023"/>
    </source>
</evidence>
<evidence type="ECO:0000313" key="2">
    <source>
        <dbReference type="EMBL" id="CAJ0569885.1"/>
    </source>
</evidence>
<protein>
    <submittedName>
        <fullName evidence="2">Uncharacterized protein</fullName>
    </submittedName>
</protein>
<feature type="chain" id="PRO_5041267702" evidence="1">
    <location>
        <begin position="17"/>
        <end position="101"/>
    </location>
</feature>